<dbReference type="PANTHER" id="PTHR30026">
    <property type="entry name" value="OUTER MEMBRANE PROTEIN TOLC"/>
    <property type="match status" value="1"/>
</dbReference>
<comment type="similarity">
    <text evidence="2">Belongs to the outer membrane factor (OMF) (TC 1.B.17) family.</text>
</comment>
<dbReference type="GO" id="GO:0009279">
    <property type="term" value="C:cell outer membrane"/>
    <property type="evidence" value="ECO:0007669"/>
    <property type="project" value="UniProtKB-SubCell"/>
</dbReference>
<name>A0A419W8A5_9BACT</name>
<sequence length="493" mass="56452">MKYITLLLLTCGIFNNAFSQDQKIKMSLNDAIEMASQNSIDAFRITNMYRASYWEYRYYKADRLPTLSLSATPIDFNRYRTREYNFQTNEEEYVQREYLSSDFALSLTQNVALTGGSFFLSSDVAMVKNLGDSQNDSYQSTPISIGYQQSLNGYNALKWQAKIEPLKFEIAKKELIESRESLSIKASEKFFDLVDAQIQLNIAQNNLASNDTLYRLGKGRFQVGTVTQDDLLTLELNLLKAKQSLNESNSEVQRAQADLNSFLGLDKNTTIECIIPSDIPPIQIDVSKAIEKAMANNPFPLEQQQQLLEENETVAEAKAEAGFNTSIYAIYGLDQSSSEFSEVYKNPDNSQRFRLGLSIPIIDWGRRKGAYQMALYNREVVKATIEQARIDFEQELFQDVIEFNLQAEQVKTAGLADTVAQKGYEVALQRFLIGKVDVVKLNISRNDLETARLSYISAVRKYWNYYYTLRMKTLFDFVENETLSVEYDKLLEK</sequence>
<organism evidence="8 9">
    <name type="scientific">Mangrovibacterium diazotrophicum</name>
    <dbReference type="NCBI Taxonomy" id="1261403"/>
    <lineage>
        <taxon>Bacteria</taxon>
        <taxon>Pseudomonadati</taxon>
        <taxon>Bacteroidota</taxon>
        <taxon>Bacteroidia</taxon>
        <taxon>Marinilabiliales</taxon>
        <taxon>Prolixibacteraceae</taxon>
        <taxon>Mangrovibacterium</taxon>
    </lineage>
</organism>
<evidence type="ECO:0000256" key="4">
    <source>
        <dbReference type="ARBA" id="ARBA00022452"/>
    </source>
</evidence>
<dbReference type="InterPro" id="IPR003423">
    <property type="entry name" value="OMP_efflux"/>
</dbReference>
<comment type="caution">
    <text evidence="8">The sequence shown here is derived from an EMBL/GenBank/DDBJ whole genome shotgun (WGS) entry which is preliminary data.</text>
</comment>
<dbReference type="Pfam" id="PF02321">
    <property type="entry name" value="OEP"/>
    <property type="match status" value="2"/>
</dbReference>
<dbReference type="GO" id="GO:0015562">
    <property type="term" value="F:efflux transmembrane transporter activity"/>
    <property type="evidence" value="ECO:0007669"/>
    <property type="project" value="InterPro"/>
</dbReference>
<reference evidence="8 9" key="1">
    <citation type="submission" date="2018-09" db="EMBL/GenBank/DDBJ databases">
        <title>Genomic Encyclopedia of Archaeal and Bacterial Type Strains, Phase II (KMG-II): from individual species to whole genera.</title>
        <authorList>
            <person name="Goeker M."/>
        </authorList>
    </citation>
    <scope>NUCLEOTIDE SEQUENCE [LARGE SCALE GENOMIC DNA]</scope>
    <source>
        <strain evidence="8 9">DSM 27148</strain>
    </source>
</reference>
<evidence type="ECO:0000313" key="8">
    <source>
        <dbReference type="EMBL" id="RKD91684.1"/>
    </source>
</evidence>
<dbReference type="GO" id="GO:0015288">
    <property type="term" value="F:porin activity"/>
    <property type="evidence" value="ECO:0007669"/>
    <property type="project" value="TreeGrafter"/>
</dbReference>
<protein>
    <submittedName>
        <fullName evidence="8">Outer membrane protein TolC</fullName>
    </submittedName>
</protein>
<evidence type="ECO:0000313" key="9">
    <source>
        <dbReference type="Proteomes" id="UP000283387"/>
    </source>
</evidence>
<evidence type="ECO:0000256" key="5">
    <source>
        <dbReference type="ARBA" id="ARBA00022692"/>
    </source>
</evidence>
<keyword evidence="4" id="KW-1134">Transmembrane beta strand</keyword>
<evidence type="ECO:0000256" key="3">
    <source>
        <dbReference type="ARBA" id="ARBA00022448"/>
    </source>
</evidence>
<keyword evidence="3" id="KW-0813">Transport</keyword>
<dbReference type="EMBL" id="RAPN01000001">
    <property type="protein sequence ID" value="RKD91684.1"/>
    <property type="molecule type" value="Genomic_DNA"/>
</dbReference>
<comment type="subcellular location">
    <subcellularLocation>
        <location evidence="1">Cell outer membrane</location>
    </subcellularLocation>
</comment>
<dbReference type="AlphaFoldDB" id="A0A419W8A5"/>
<proteinExistence type="inferred from homology"/>
<evidence type="ECO:0000256" key="1">
    <source>
        <dbReference type="ARBA" id="ARBA00004442"/>
    </source>
</evidence>
<keyword evidence="6" id="KW-0472">Membrane</keyword>
<evidence type="ECO:0000256" key="6">
    <source>
        <dbReference type="ARBA" id="ARBA00023136"/>
    </source>
</evidence>
<dbReference type="Proteomes" id="UP000283387">
    <property type="component" value="Unassembled WGS sequence"/>
</dbReference>
<keyword evidence="9" id="KW-1185">Reference proteome</keyword>
<dbReference type="SUPFAM" id="SSF56954">
    <property type="entry name" value="Outer membrane efflux proteins (OEP)"/>
    <property type="match status" value="1"/>
</dbReference>
<dbReference type="Gene3D" id="1.20.1600.10">
    <property type="entry name" value="Outer membrane efflux proteins (OEP)"/>
    <property type="match status" value="1"/>
</dbReference>
<dbReference type="InterPro" id="IPR051906">
    <property type="entry name" value="TolC-like"/>
</dbReference>
<evidence type="ECO:0000256" key="7">
    <source>
        <dbReference type="ARBA" id="ARBA00023237"/>
    </source>
</evidence>
<evidence type="ECO:0000256" key="2">
    <source>
        <dbReference type="ARBA" id="ARBA00007613"/>
    </source>
</evidence>
<dbReference type="GO" id="GO:1990281">
    <property type="term" value="C:efflux pump complex"/>
    <property type="evidence" value="ECO:0007669"/>
    <property type="project" value="TreeGrafter"/>
</dbReference>
<keyword evidence="7" id="KW-0998">Cell outer membrane</keyword>
<dbReference type="RefSeq" id="WP_120272963.1">
    <property type="nucleotide sequence ID" value="NZ_RAPN01000001.1"/>
</dbReference>
<accession>A0A419W8A5</accession>
<keyword evidence="5" id="KW-0812">Transmembrane</keyword>
<gene>
    <name evidence="8" type="ORF">BC643_2046</name>
</gene>
<dbReference type="OrthoDB" id="940457at2"/>
<dbReference type="PANTHER" id="PTHR30026:SF20">
    <property type="entry name" value="OUTER MEMBRANE PROTEIN TOLC"/>
    <property type="match status" value="1"/>
</dbReference>